<keyword evidence="1" id="KW-1133">Transmembrane helix</keyword>
<feature type="transmembrane region" description="Helical" evidence="1">
    <location>
        <begin position="20"/>
        <end position="42"/>
    </location>
</feature>
<protein>
    <submittedName>
        <fullName evidence="2">DUF1295 domain-containing protein</fullName>
    </submittedName>
</protein>
<gene>
    <name evidence="2" type="ORF">GCM10022289_02490</name>
</gene>
<feature type="transmembrane region" description="Helical" evidence="1">
    <location>
        <begin position="213"/>
        <end position="240"/>
    </location>
</feature>
<proteinExistence type="predicted"/>
<dbReference type="Proteomes" id="UP001501772">
    <property type="component" value="Unassembled WGS sequence"/>
</dbReference>
<dbReference type="EMBL" id="BAABBY010000001">
    <property type="protein sequence ID" value="GAA4196550.1"/>
    <property type="molecule type" value="Genomic_DNA"/>
</dbReference>
<dbReference type="PROSITE" id="PS51257">
    <property type="entry name" value="PROKAR_LIPOPROTEIN"/>
    <property type="match status" value="1"/>
</dbReference>
<evidence type="ECO:0000313" key="3">
    <source>
        <dbReference type="Proteomes" id="UP001501772"/>
    </source>
</evidence>
<feature type="transmembrane region" description="Helical" evidence="1">
    <location>
        <begin position="125"/>
        <end position="146"/>
    </location>
</feature>
<dbReference type="RefSeq" id="WP_344848686.1">
    <property type="nucleotide sequence ID" value="NZ_BAABBY010000001.1"/>
</dbReference>
<feature type="transmembrane region" description="Helical" evidence="1">
    <location>
        <begin position="153"/>
        <end position="175"/>
    </location>
</feature>
<dbReference type="InterPro" id="IPR010721">
    <property type="entry name" value="UstE-like"/>
</dbReference>
<evidence type="ECO:0000313" key="2">
    <source>
        <dbReference type="EMBL" id="GAA4196550.1"/>
    </source>
</evidence>
<dbReference type="PANTHER" id="PTHR32251:SF17">
    <property type="entry name" value="STEROID 5-ALPHA REDUCTASE C-TERMINAL DOMAIN-CONTAINING PROTEIN"/>
    <property type="match status" value="1"/>
</dbReference>
<sequence length="277" mass="32270">MHFLKPYALNLKPFMDYKHLLFIALISLIACCFIMAMVWLWAKKIKNAGVVDVFWALNFPVITLITFFLSDGYDPRKILICGMFLLAELRLGIHLWQRVIGHLDEEEGRYQQLRKEWDDKADRNFFVFFQFQAISNVILAVPFFIITANQSQGISVLEFIGALVWAIAFFGEMIADRQLAAFKKDPLNKGKVCDTGLWYYSRHPNYFFEWLTWMGYFIFALASPWGILAIISPAIILYLLAKVTGVPNNEEQNLRSKPVAYKKYQETTSAFFLWKKK</sequence>
<dbReference type="Pfam" id="PF06966">
    <property type="entry name" value="DUF1295"/>
    <property type="match status" value="1"/>
</dbReference>
<dbReference type="PROSITE" id="PS50244">
    <property type="entry name" value="S5A_REDUCTASE"/>
    <property type="match status" value="1"/>
</dbReference>
<keyword evidence="3" id="KW-1185">Reference proteome</keyword>
<organism evidence="2 3">
    <name type="scientific">Pedobacter jeongneungensis</name>
    <dbReference type="NCBI Taxonomy" id="947309"/>
    <lineage>
        <taxon>Bacteria</taxon>
        <taxon>Pseudomonadati</taxon>
        <taxon>Bacteroidota</taxon>
        <taxon>Sphingobacteriia</taxon>
        <taxon>Sphingobacteriales</taxon>
        <taxon>Sphingobacteriaceae</taxon>
        <taxon>Pedobacter</taxon>
    </lineage>
</organism>
<evidence type="ECO:0000256" key="1">
    <source>
        <dbReference type="SAM" id="Phobius"/>
    </source>
</evidence>
<keyword evidence="1" id="KW-0812">Transmembrane</keyword>
<dbReference type="PANTHER" id="PTHR32251">
    <property type="entry name" value="3-OXO-5-ALPHA-STEROID 4-DEHYDROGENASE"/>
    <property type="match status" value="1"/>
</dbReference>
<keyword evidence="1" id="KW-0472">Membrane</keyword>
<feature type="transmembrane region" description="Helical" evidence="1">
    <location>
        <begin position="48"/>
        <end position="69"/>
    </location>
</feature>
<reference evidence="3" key="1">
    <citation type="journal article" date="2019" name="Int. J. Syst. Evol. Microbiol.">
        <title>The Global Catalogue of Microorganisms (GCM) 10K type strain sequencing project: providing services to taxonomists for standard genome sequencing and annotation.</title>
        <authorList>
            <consortium name="The Broad Institute Genomics Platform"/>
            <consortium name="The Broad Institute Genome Sequencing Center for Infectious Disease"/>
            <person name="Wu L."/>
            <person name="Ma J."/>
        </authorList>
    </citation>
    <scope>NUCLEOTIDE SEQUENCE [LARGE SCALE GENOMIC DNA]</scope>
    <source>
        <strain evidence="3">JCM 17626</strain>
    </source>
</reference>
<name>A0ABP8B2T2_9SPHI</name>
<comment type="caution">
    <text evidence="2">The sequence shown here is derived from an EMBL/GenBank/DDBJ whole genome shotgun (WGS) entry which is preliminary data.</text>
</comment>
<dbReference type="Gene3D" id="1.20.120.1630">
    <property type="match status" value="1"/>
</dbReference>
<accession>A0ABP8B2T2</accession>